<sequence length="289" mass="32263">MESFHKNRSRKWKLGNSETGGCGEKREKQGINGNGGATPTTSKQGDHFNRRPPLRPEPTSLAARRVETSREIDSTRPMASSLARMGAALPRARPRAVARFPPPPGRWDSAAALGASRRAPMYGFRCLVHSDVKVGPSSGLKDGENSSESWRIKMLYDGDCPLCMREVNMLRERNKSYGAIKFVDISSKDYSPQDNQNLDYETAMGRIHAILSDGTIVTDVEAFRKLYEEVGLGWIYAVTKYEPVAKVANAIYGVWAKYRMQITGRPPLEEIMESRKLAAECKDDKVCKM</sequence>
<dbReference type="Gramene" id="OPUNC04G26450.2">
    <property type="protein sequence ID" value="OPUNC04G26450.2"/>
    <property type="gene ID" value="OPUNC04G26450"/>
</dbReference>
<feature type="compositionally biased region" description="Basic and acidic residues" evidence="1">
    <location>
        <begin position="64"/>
        <end position="74"/>
    </location>
</feature>
<reference evidence="2" key="1">
    <citation type="submission" date="2015-04" db="UniProtKB">
        <authorList>
            <consortium name="EnsemblPlants"/>
        </authorList>
    </citation>
    <scope>IDENTIFICATION</scope>
</reference>
<dbReference type="AlphaFoldDB" id="A0A0E0KWJ1"/>
<protein>
    <recommendedName>
        <fullName evidence="4">Thiol-disulfide oxudoreductase DCC</fullName>
    </recommendedName>
</protein>
<dbReference type="EnsemblPlants" id="OPUNC04G26450.2">
    <property type="protein sequence ID" value="OPUNC04G26450.2"/>
    <property type="gene ID" value="OPUNC04G26450"/>
</dbReference>
<dbReference type="Gramene" id="OPUNC04G26450.1">
    <property type="protein sequence ID" value="OPUNC04G26450.1"/>
    <property type="gene ID" value="OPUNC04G26450"/>
</dbReference>
<dbReference type="GO" id="GO:0015035">
    <property type="term" value="F:protein-disulfide reductase activity"/>
    <property type="evidence" value="ECO:0007669"/>
    <property type="project" value="InterPro"/>
</dbReference>
<dbReference type="eggNOG" id="ENOG502RXZ4">
    <property type="taxonomic scope" value="Eukaryota"/>
</dbReference>
<dbReference type="OMA" id="VGECKDE"/>
<proteinExistence type="predicted"/>
<dbReference type="Pfam" id="PF04134">
    <property type="entry name" value="DCC1-like"/>
    <property type="match status" value="1"/>
</dbReference>
<dbReference type="PANTHER" id="PTHR34290">
    <property type="entry name" value="SI:CH73-390P7.2"/>
    <property type="match status" value="1"/>
</dbReference>
<dbReference type="InterPro" id="IPR044691">
    <property type="entry name" value="DCC1_Trx"/>
</dbReference>
<dbReference type="HOGENOM" id="CLU_086500_0_0_1"/>
<keyword evidence="3" id="KW-1185">Reference proteome</keyword>
<name>A0A0E0KWJ1_ORYPU</name>
<evidence type="ECO:0000256" key="1">
    <source>
        <dbReference type="SAM" id="MobiDB-lite"/>
    </source>
</evidence>
<evidence type="ECO:0000313" key="2">
    <source>
        <dbReference type="EnsemblPlants" id="OPUNC04G26450.2"/>
    </source>
</evidence>
<evidence type="ECO:0000313" key="3">
    <source>
        <dbReference type="Proteomes" id="UP000026962"/>
    </source>
</evidence>
<evidence type="ECO:0008006" key="4">
    <source>
        <dbReference type="Google" id="ProtNLM"/>
    </source>
</evidence>
<dbReference type="EnsemblPlants" id="OPUNC04G26450.1">
    <property type="protein sequence ID" value="OPUNC04G26450.1"/>
    <property type="gene ID" value="OPUNC04G26450"/>
</dbReference>
<reference evidence="2" key="2">
    <citation type="submission" date="2018-05" db="EMBL/GenBank/DDBJ databases">
        <title>OpunRS2 (Oryza punctata Reference Sequence Version 2).</title>
        <authorList>
            <person name="Zhang J."/>
            <person name="Kudrna D."/>
            <person name="Lee S."/>
            <person name="Talag J."/>
            <person name="Welchert J."/>
            <person name="Wing R.A."/>
        </authorList>
    </citation>
    <scope>NUCLEOTIDE SEQUENCE [LARGE SCALE GENOMIC DNA]</scope>
</reference>
<accession>A0A0E0KWJ1</accession>
<dbReference type="PANTHER" id="PTHR34290:SF2">
    <property type="entry name" value="OS04G0668800 PROTEIN"/>
    <property type="match status" value="1"/>
</dbReference>
<feature type="compositionally biased region" description="Basic residues" evidence="1">
    <location>
        <begin position="1"/>
        <end position="13"/>
    </location>
</feature>
<dbReference type="InterPro" id="IPR007263">
    <property type="entry name" value="DCC1-like"/>
</dbReference>
<organism evidence="2">
    <name type="scientific">Oryza punctata</name>
    <name type="common">Red rice</name>
    <dbReference type="NCBI Taxonomy" id="4537"/>
    <lineage>
        <taxon>Eukaryota</taxon>
        <taxon>Viridiplantae</taxon>
        <taxon>Streptophyta</taxon>
        <taxon>Embryophyta</taxon>
        <taxon>Tracheophyta</taxon>
        <taxon>Spermatophyta</taxon>
        <taxon>Magnoliopsida</taxon>
        <taxon>Liliopsida</taxon>
        <taxon>Poales</taxon>
        <taxon>Poaceae</taxon>
        <taxon>BOP clade</taxon>
        <taxon>Oryzoideae</taxon>
        <taxon>Oryzeae</taxon>
        <taxon>Oryzinae</taxon>
        <taxon>Oryza</taxon>
    </lineage>
</organism>
<dbReference type="Proteomes" id="UP000026962">
    <property type="component" value="Chromosome 4"/>
</dbReference>
<feature type="region of interest" description="Disordered" evidence="1">
    <location>
        <begin position="1"/>
        <end position="80"/>
    </location>
</feature>